<reference evidence="1 2" key="1">
    <citation type="submission" date="2021-06" db="EMBL/GenBank/DDBJ databases">
        <authorList>
            <person name="Palmer J.M."/>
        </authorList>
    </citation>
    <scope>NUCLEOTIDE SEQUENCE [LARGE SCALE GENOMIC DNA]</scope>
    <source>
        <strain evidence="1 2">GA_2019</strain>
        <tissue evidence="1">Muscle</tissue>
    </source>
</reference>
<name>A0ABV0NZA2_9TELE</name>
<dbReference type="EMBL" id="JAHRIO010052114">
    <property type="protein sequence ID" value="MEQ2175828.1"/>
    <property type="molecule type" value="Genomic_DNA"/>
</dbReference>
<comment type="caution">
    <text evidence="1">The sequence shown here is derived from an EMBL/GenBank/DDBJ whole genome shotgun (WGS) entry which is preliminary data.</text>
</comment>
<gene>
    <name evidence="1" type="ORF">GOODEAATRI_021699</name>
</gene>
<proteinExistence type="predicted"/>
<keyword evidence="2" id="KW-1185">Reference proteome</keyword>
<evidence type="ECO:0000313" key="2">
    <source>
        <dbReference type="Proteomes" id="UP001476798"/>
    </source>
</evidence>
<feature type="non-terminal residue" evidence="1">
    <location>
        <position position="1"/>
    </location>
</feature>
<accession>A0ABV0NZA2</accession>
<organism evidence="1 2">
    <name type="scientific">Goodea atripinnis</name>
    <dbReference type="NCBI Taxonomy" id="208336"/>
    <lineage>
        <taxon>Eukaryota</taxon>
        <taxon>Metazoa</taxon>
        <taxon>Chordata</taxon>
        <taxon>Craniata</taxon>
        <taxon>Vertebrata</taxon>
        <taxon>Euteleostomi</taxon>
        <taxon>Actinopterygii</taxon>
        <taxon>Neopterygii</taxon>
        <taxon>Teleostei</taxon>
        <taxon>Neoteleostei</taxon>
        <taxon>Acanthomorphata</taxon>
        <taxon>Ovalentaria</taxon>
        <taxon>Atherinomorphae</taxon>
        <taxon>Cyprinodontiformes</taxon>
        <taxon>Goodeidae</taxon>
        <taxon>Goodea</taxon>
    </lineage>
</organism>
<evidence type="ECO:0000313" key="1">
    <source>
        <dbReference type="EMBL" id="MEQ2175828.1"/>
    </source>
</evidence>
<protein>
    <submittedName>
        <fullName evidence="1">Uncharacterized protein</fullName>
    </submittedName>
</protein>
<dbReference type="Proteomes" id="UP001476798">
    <property type="component" value="Unassembled WGS sequence"/>
</dbReference>
<sequence>VLTFRGADSVIWTPVVPNNAPFHMSFFSEPMKSSLHGCNPFEKARVRCCISGLAEYPLSAADGWVLSLCHSRSGSTSCWRWTRLDASLPNSLMTRNTICQDRKSHMVVHKRLLIRILTARSGVETALRLTVKIEMAYCS</sequence>